<comment type="caution">
    <text evidence="1">The sequence shown here is derived from an EMBL/GenBank/DDBJ whole genome shotgun (WGS) entry which is preliminary data.</text>
</comment>
<dbReference type="Proteomes" id="UP000625711">
    <property type="component" value="Unassembled WGS sequence"/>
</dbReference>
<keyword evidence="3" id="KW-1185">Reference proteome</keyword>
<gene>
    <name evidence="2" type="ORF">GWI33_002733</name>
    <name evidence="1" type="ORF">GWI33_002778</name>
</gene>
<evidence type="ECO:0000313" key="3">
    <source>
        <dbReference type="Proteomes" id="UP000625711"/>
    </source>
</evidence>
<accession>A0A834M1A3</accession>
<proteinExistence type="predicted"/>
<evidence type="ECO:0000313" key="1">
    <source>
        <dbReference type="EMBL" id="KAF7263340.1"/>
    </source>
</evidence>
<dbReference type="EMBL" id="JAACXV010022020">
    <property type="protein sequence ID" value="KAF7263359.1"/>
    <property type="molecule type" value="Genomic_DNA"/>
</dbReference>
<evidence type="ECO:0000313" key="2">
    <source>
        <dbReference type="EMBL" id="KAF7263359.1"/>
    </source>
</evidence>
<dbReference type="AlphaFoldDB" id="A0A834M1A3"/>
<sequence length="54" mass="5838">SSPHPFNNTLKRSSGLKILRSAITDPYIEPHSGVLQVAVYRSTFLHLTANGSAS</sequence>
<reference evidence="1" key="1">
    <citation type="submission" date="2020-08" db="EMBL/GenBank/DDBJ databases">
        <title>Genome sequencing and assembly of the red palm weevil Rhynchophorus ferrugineus.</title>
        <authorList>
            <person name="Dias G.B."/>
            <person name="Bergman C.M."/>
            <person name="Manee M."/>
        </authorList>
    </citation>
    <scope>NUCLEOTIDE SEQUENCE</scope>
    <source>
        <strain evidence="1">AA-2017</strain>
        <tissue evidence="1">Whole larva</tissue>
    </source>
</reference>
<feature type="non-terminal residue" evidence="1">
    <location>
        <position position="1"/>
    </location>
</feature>
<protein>
    <submittedName>
        <fullName evidence="1">Uncharacterized protein</fullName>
    </submittedName>
</protein>
<dbReference type="EMBL" id="JAACXV010022094">
    <property type="protein sequence ID" value="KAF7263340.1"/>
    <property type="molecule type" value="Genomic_DNA"/>
</dbReference>
<name>A0A834M1A3_RHYFE</name>
<organism evidence="1 3">
    <name type="scientific">Rhynchophorus ferrugineus</name>
    <name type="common">Red palm weevil</name>
    <name type="synonym">Curculio ferrugineus</name>
    <dbReference type="NCBI Taxonomy" id="354439"/>
    <lineage>
        <taxon>Eukaryota</taxon>
        <taxon>Metazoa</taxon>
        <taxon>Ecdysozoa</taxon>
        <taxon>Arthropoda</taxon>
        <taxon>Hexapoda</taxon>
        <taxon>Insecta</taxon>
        <taxon>Pterygota</taxon>
        <taxon>Neoptera</taxon>
        <taxon>Endopterygota</taxon>
        <taxon>Coleoptera</taxon>
        <taxon>Polyphaga</taxon>
        <taxon>Cucujiformia</taxon>
        <taxon>Curculionidae</taxon>
        <taxon>Dryophthorinae</taxon>
        <taxon>Rhynchophorus</taxon>
    </lineage>
</organism>